<dbReference type="GO" id="GO:0005506">
    <property type="term" value="F:iron ion binding"/>
    <property type="evidence" value="ECO:0007669"/>
    <property type="project" value="InterPro"/>
</dbReference>
<evidence type="ECO:0000256" key="5">
    <source>
        <dbReference type="SAM" id="MobiDB-lite"/>
    </source>
</evidence>
<dbReference type="Gene3D" id="1.10.630.10">
    <property type="entry name" value="Cytochrome P450"/>
    <property type="match status" value="1"/>
</dbReference>
<keyword evidence="7" id="KW-1185">Reference proteome</keyword>
<dbReference type="AlphaFoldDB" id="A0A940M938"/>
<dbReference type="SUPFAM" id="SSF48264">
    <property type="entry name" value="Cytochrome P450"/>
    <property type="match status" value="1"/>
</dbReference>
<dbReference type="EMBL" id="JAGIQL010000014">
    <property type="protein sequence ID" value="MBP0457039.1"/>
    <property type="molecule type" value="Genomic_DNA"/>
</dbReference>
<gene>
    <name evidence="6" type="ORF">JFN87_05930</name>
</gene>
<dbReference type="InterPro" id="IPR002401">
    <property type="entry name" value="Cyt_P450_E_grp-I"/>
</dbReference>
<comment type="cofactor">
    <cofactor evidence="1 3">
        <name>heme</name>
        <dbReference type="ChEBI" id="CHEBI:30413"/>
    </cofactor>
</comment>
<protein>
    <submittedName>
        <fullName evidence="6">Cytochrome P450</fullName>
    </submittedName>
</protein>
<comment type="similarity">
    <text evidence="2 4">Belongs to the cytochrome P450 family.</text>
</comment>
<dbReference type="PRINTS" id="PR00385">
    <property type="entry name" value="P450"/>
</dbReference>
<proteinExistence type="inferred from homology"/>
<keyword evidence="4" id="KW-0503">Monooxygenase</keyword>
<dbReference type="InterPro" id="IPR036396">
    <property type="entry name" value="Cyt_P450_sf"/>
</dbReference>
<dbReference type="Pfam" id="PF00067">
    <property type="entry name" value="p450"/>
    <property type="match status" value="1"/>
</dbReference>
<dbReference type="PANTHER" id="PTHR24305:SF166">
    <property type="entry name" value="CYTOCHROME P450 12A4, MITOCHONDRIAL-RELATED"/>
    <property type="match status" value="1"/>
</dbReference>
<dbReference type="GO" id="GO:0016705">
    <property type="term" value="F:oxidoreductase activity, acting on paired donors, with incorporation or reduction of molecular oxygen"/>
    <property type="evidence" value="ECO:0007669"/>
    <property type="project" value="InterPro"/>
</dbReference>
<name>A0A940M938_9ACTN</name>
<dbReference type="RefSeq" id="WP_209338813.1">
    <property type="nucleotide sequence ID" value="NZ_JAGIQL010000014.1"/>
</dbReference>
<dbReference type="PRINTS" id="PR00463">
    <property type="entry name" value="EP450I"/>
</dbReference>
<evidence type="ECO:0000256" key="3">
    <source>
        <dbReference type="PIRSR" id="PIRSR602401-1"/>
    </source>
</evidence>
<dbReference type="InterPro" id="IPR050121">
    <property type="entry name" value="Cytochrome_P450_monoxygenase"/>
</dbReference>
<keyword evidence="3 4" id="KW-0408">Iron</keyword>
<keyword evidence="4" id="KW-0560">Oxidoreductase</keyword>
<reference evidence="6" key="1">
    <citation type="submission" date="2021-03" db="EMBL/GenBank/DDBJ databases">
        <title>Whole genome sequence of Streptomyces bomunensis MMS17-BM035.</title>
        <authorList>
            <person name="Lee J.H."/>
        </authorList>
    </citation>
    <scope>NUCLEOTIDE SEQUENCE</scope>
    <source>
        <strain evidence="6">MMS17-BM035</strain>
    </source>
</reference>
<evidence type="ECO:0000256" key="1">
    <source>
        <dbReference type="ARBA" id="ARBA00001971"/>
    </source>
</evidence>
<dbReference type="InterPro" id="IPR017972">
    <property type="entry name" value="Cyt_P450_CS"/>
</dbReference>
<organism evidence="6 7">
    <name type="scientific">Streptomyces montanisoli</name>
    <dbReference type="NCBI Taxonomy" id="2798581"/>
    <lineage>
        <taxon>Bacteria</taxon>
        <taxon>Bacillati</taxon>
        <taxon>Actinomycetota</taxon>
        <taxon>Actinomycetes</taxon>
        <taxon>Kitasatosporales</taxon>
        <taxon>Streptomycetaceae</taxon>
        <taxon>Streptomyces</taxon>
    </lineage>
</organism>
<dbReference type="PROSITE" id="PS00086">
    <property type="entry name" value="CYTOCHROME_P450"/>
    <property type="match status" value="1"/>
</dbReference>
<evidence type="ECO:0000256" key="2">
    <source>
        <dbReference type="ARBA" id="ARBA00010617"/>
    </source>
</evidence>
<accession>A0A940M938</accession>
<dbReference type="InterPro" id="IPR001128">
    <property type="entry name" value="Cyt_P450"/>
</dbReference>
<evidence type="ECO:0000256" key="4">
    <source>
        <dbReference type="RuleBase" id="RU000461"/>
    </source>
</evidence>
<comment type="caution">
    <text evidence="6">The sequence shown here is derived from an EMBL/GenBank/DDBJ whole genome shotgun (WGS) entry which is preliminary data.</text>
</comment>
<dbReference type="GO" id="GO:0004497">
    <property type="term" value="F:monooxygenase activity"/>
    <property type="evidence" value="ECO:0007669"/>
    <property type="project" value="UniProtKB-KW"/>
</dbReference>
<feature type="binding site" description="axial binding residue" evidence="3">
    <location>
        <position position="431"/>
    </location>
    <ligand>
        <name>heme</name>
        <dbReference type="ChEBI" id="CHEBI:30413"/>
    </ligand>
    <ligandPart>
        <name>Fe</name>
        <dbReference type="ChEBI" id="CHEBI:18248"/>
    </ligandPart>
</feature>
<keyword evidence="3 4" id="KW-0349">Heme</keyword>
<dbReference type="PANTHER" id="PTHR24305">
    <property type="entry name" value="CYTOCHROME P450"/>
    <property type="match status" value="1"/>
</dbReference>
<evidence type="ECO:0000313" key="6">
    <source>
        <dbReference type="EMBL" id="MBP0457039.1"/>
    </source>
</evidence>
<evidence type="ECO:0000313" key="7">
    <source>
        <dbReference type="Proteomes" id="UP000670475"/>
    </source>
</evidence>
<sequence>MATLAPHSDGRSDRTRPTAPTPRAPGGVPGLGHVVPLLRDPLGFMESLSRVGGVVETRLGPRRVRVVTAPALVHELLVALAHDAPRGAVQQTLKDAFGDGLLMSDGQAHRDRRRSMGAAFTRTRVADYVPIIQSVVKERIAGWGDGRLVDVEREMNHLALDVVTRTLFGARLDDDLAAAFHRALPDLVKGQIVHSLAPHPSFVRLPLPVNRRFDEAVRVIHQVVDRAVGERRDGLGERCEGLGERREGEDGGREGTLLALLREAVDPATGEPLTEDDVRAEAITMFGAGTETVSTTMTWLLHELARHPDVLARVVAELDAHLGPVADAASDVLTLEMFDHLPYTANTLREVVRLHTPNAFLMRTARRDVTLGPYRVPAGTELLFSLTALHRHPDFFPDPHTFDPGRWGAEEPAGAAARRVAMPFGAGKHKCVGEDLAWAELGVAAATILRSLSLQPVPGREAREVVWTTVQAQGLAMTFAPRTDADAGVDTDTDAHTYTDTDAAVDL</sequence>
<dbReference type="GO" id="GO:0020037">
    <property type="term" value="F:heme binding"/>
    <property type="evidence" value="ECO:0007669"/>
    <property type="project" value="InterPro"/>
</dbReference>
<feature type="region of interest" description="Disordered" evidence="5">
    <location>
        <begin position="1"/>
        <end position="32"/>
    </location>
</feature>
<keyword evidence="3 4" id="KW-0479">Metal-binding</keyword>
<dbReference type="Proteomes" id="UP000670475">
    <property type="component" value="Unassembled WGS sequence"/>
</dbReference>